<feature type="compositionally biased region" description="Low complexity" evidence="1">
    <location>
        <begin position="38"/>
        <end position="53"/>
    </location>
</feature>
<sequence length="89" mass="10153">MVAVYNKELLSWYLITLKLRETLEANLPKTSTSTASADLLLDQQPHHQQPQHLSLRNQHQDPASTSLRVVILNDEAEIKPIEEGRPEDQ</sequence>
<protein>
    <submittedName>
        <fullName evidence="2">Uncharacterized protein</fullName>
    </submittedName>
</protein>
<dbReference type="AlphaFoldDB" id="A0A218XA89"/>
<evidence type="ECO:0000256" key="1">
    <source>
        <dbReference type="SAM" id="MobiDB-lite"/>
    </source>
</evidence>
<gene>
    <name evidence="2" type="ORF">CDL15_Pgr001729</name>
</gene>
<dbReference type="EMBL" id="MTKT01002011">
    <property type="protein sequence ID" value="OWM82155.1"/>
    <property type="molecule type" value="Genomic_DNA"/>
</dbReference>
<feature type="region of interest" description="Disordered" evidence="1">
    <location>
        <begin position="34"/>
        <end position="65"/>
    </location>
</feature>
<evidence type="ECO:0000313" key="3">
    <source>
        <dbReference type="Proteomes" id="UP000197138"/>
    </source>
</evidence>
<dbReference type="Proteomes" id="UP000197138">
    <property type="component" value="Unassembled WGS sequence"/>
</dbReference>
<proteinExistence type="predicted"/>
<comment type="caution">
    <text evidence="2">The sequence shown here is derived from an EMBL/GenBank/DDBJ whole genome shotgun (WGS) entry which is preliminary data.</text>
</comment>
<reference evidence="3" key="1">
    <citation type="journal article" date="2017" name="Plant J.">
        <title>The pomegranate (Punica granatum L.) genome and the genomics of punicalagin biosynthesis.</title>
        <authorList>
            <person name="Qin G."/>
            <person name="Xu C."/>
            <person name="Ming R."/>
            <person name="Tang H."/>
            <person name="Guyot R."/>
            <person name="Kramer E.M."/>
            <person name="Hu Y."/>
            <person name="Yi X."/>
            <person name="Qi Y."/>
            <person name="Xu X."/>
            <person name="Gao Z."/>
            <person name="Pan H."/>
            <person name="Jian J."/>
            <person name="Tian Y."/>
            <person name="Yue Z."/>
            <person name="Xu Y."/>
        </authorList>
    </citation>
    <scope>NUCLEOTIDE SEQUENCE [LARGE SCALE GENOMIC DNA]</scope>
    <source>
        <strain evidence="3">cv. Dabenzi</strain>
    </source>
</reference>
<accession>A0A218XA89</accession>
<feature type="compositionally biased region" description="Polar residues" evidence="1">
    <location>
        <begin position="54"/>
        <end position="65"/>
    </location>
</feature>
<evidence type="ECO:0000313" key="2">
    <source>
        <dbReference type="EMBL" id="OWM82155.1"/>
    </source>
</evidence>
<name>A0A218XA89_PUNGR</name>
<organism evidence="2 3">
    <name type="scientific">Punica granatum</name>
    <name type="common">Pomegranate</name>
    <dbReference type="NCBI Taxonomy" id="22663"/>
    <lineage>
        <taxon>Eukaryota</taxon>
        <taxon>Viridiplantae</taxon>
        <taxon>Streptophyta</taxon>
        <taxon>Embryophyta</taxon>
        <taxon>Tracheophyta</taxon>
        <taxon>Spermatophyta</taxon>
        <taxon>Magnoliopsida</taxon>
        <taxon>eudicotyledons</taxon>
        <taxon>Gunneridae</taxon>
        <taxon>Pentapetalae</taxon>
        <taxon>rosids</taxon>
        <taxon>malvids</taxon>
        <taxon>Myrtales</taxon>
        <taxon>Lythraceae</taxon>
        <taxon>Punica</taxon>
    </lineage>
</organism>